<dbReference type="EMBL" id="DXBD01000042">
    <property type="protein sequence ID" value="HIZ67994.1"/>
    <property type="molecule type" value="Genomic_DNA"/>
</dbReference>
<dbReference type="Proteomes" id="UP000824058">
    <property type="component" value="Unassembled WGS sequence"/>
</dbReference>
<reference evidence="1" key="1">
    <citation type="journal article" date="2021" name="PeerJ">
        <title>Extensive microbial diversity within the chicken gut microbiome revealed by metagenomics and culture.</title>
        <authorList>
            <person name="Gilroy R."/>
            <person name="Ravi A."/>
            <person name="Getino M."/>
            <person name="Pursley I."/>
            <person name="Horton D.L."/>
            <person name="Alikhan N.F."/>
            <person name="Baker D."/>
            <person name="Gharbi K."/>
            <person name="Hall N."/>
            <person name="Watson M."/>
            <person name="Adriaenssens E.M."/>
            <person name="Foster-Nyarko E."/>
            <person name="Jarju S."/>
            <person name="Secka A."/>
            <person name="Antonio M."/>
            <person name="Oren A."/>
            <person name="Chaudhuri R.R."/>
            <person name="La Ragione R."/>
            <person name="Hildebrand F."/>
            <person name="Pallen M.J."/>
        </authorList>
    </citation>
    <scope>NUCLEOTIDE SEQUENCE</scope>
    <source>
        <strain evidence="1">ChiBcolR9-63</strain>
    </source>
</reference>
<dbReference type="AlphaFoldDB" id="A0A9D2FV71"/>
<sequence length="50" mass="5749">MVWQKDKLVASETAFMTLPIMAQTSTCVNYLVLASDKKEKPELRLIFPVY</sequence>
<protein>
    <submittedName>
        <fullName evidence="1">Uncharacterized protein</fullName>
    </submittedName>
</protein>
<evidence type="ECO:0000313" key="2">
    <source>
        <dbReference type="Proteomes" id="UP000824058"/>
    </source>
</evidence>
<reference evidence="1" key="2">
    <citation type="submission" date="2021-04" db="EMBL/GenBank/DDBJ databases">
        <authorList>
            <person name="Gilroy R."/>
        </authorList>
    </citation>
    <scope>NUCLEOTIDE SEQUENCE</scope>
    <source>
        <strain evidence="1">ChiBcolR9-63</strain>
    </source>
</reference>
<name>A0A9D2FV71_9STRE</name>
<organism evidence="1 2">
    <name type="scientific">Candidatus Streptococcus faecavium</name>
    <dbReference type="NCBI Taxonomy" id="2838763"/>
    <lineage>
        <taxon>Bacteria</taxon>
        <taxon>Bacillati</taxon>
        <taxon>Bacillota</taxon>
        <taxon>Bacilli</taxon>
        <taxon>Lactobacillales</taxon>
        <taxon>Streptococcaceae</taxon>
        <taxon>Streptococcus</taxon>
    </lineage>
</organism>
<evidence type="ECO:0000313" key="1">
    <source>
        <dbReference type="EMBL" id="HIZ67994.1"/>
    </source>
</evidence>
<gene>
    <name evidence="1" type="ORF">H9965_06045</name>
</gene>
<accession>A0A9D2FV71</accession>
<proteinExistence type="predicted"/>
<comment type="caution">
    <text evidence="1">The sequence shown here is derived from an EMBL/GenBank/DDBJ whole genome shotgun (WGS) entry which is preliminary data.</text>
</comment>